<dbReference type="PANTHER" id="PTHR33395:SF22">
    <property type="entry name" value="REVERSE TRANSCRIPTASE DOMAIN-CONTAINING PROTEIN"/>
    <property type="match status" value="1"/>
</dbReference>
<dbReference type="AlphaFoldDB" id="A0ABD2W4F7"/>
<dbReference type="EMBL" id="JBJJXI010000136">
    <property type="protein sequence ID" value="KAL3387898.1"/>
    <property type="molecule type" value="Genomic_DNA"/>
</dbReference>
<dbReference type="Pfam" id="PF14529">
    <property type="entry name" value="Exo_endo_phos_2"/>
    <property type="match status" value="1"/>
</dbReference>
<gene>
    <name evidence="2" type="ORF">TKK_016985</name>
</gene>
<dbReference type="SUPFAM" id="SSF56219">
    <property type="entry name" value="DNase I-like"/>
    <property type="match status" value="1"/>
</dbReference>
<proteinExistence type="predicted"/>
<keyword evidence="3" id="KW-1185">Reference proteome</keyword>
<accession>A0ABD2W4F7</accession>
<organism evidence="2 3">
    <name type="scientific">Trichogramma kaykai</name>
    <dbReference type="NCBI Taxonomy" id="54128"/>
    <lineage>
        <taxon>Eukaryota</taxon>
        <taxon>Metazoa</taxon>
        <taxon>Ecdysozoa</taxon>
        <taxon>Arthropoda</taxon>
        <taxon>Hexapoda</taxon>
        <taxon>Insecta</taxon>
        <taxon>Pterygota</taxon>
        <taxon>Neoptera</taxon>
        <taxon>Endopterygota</taxon>
        <taxon>Hymenoptera</taxon>
        <taxon>Apocrita</taxon>
        <taxon>Proctotrupomorpha</taxon>
        <taxon>Chalcidoidea</taxon>
        <taxon>Trichogrammatidae</taxon>
        <taxon>Trichogramma</taxon>
    </lineage>
</organism>
<name>A0ABD2W4F7_9HYME</name>
<dbReference type="Proteomes" id="UP001627154">
    <property type="component" value="Unassembled WGS sequence"/>
</dbReference>
<reference evidence="2 3" key="1">
    <citation type="journal article" date="2024" name="bioRxiv">
        <title>A reference genome for Trichogramma kaykai: A tiny desert-dwelling parasitoid wasp with competing sex-ratio distorters.</title>
        <authorList>
            <person name="Culotta J."/>
            <person name="Lindsey A.R."/>
        </authorList>
    </citation>
    <scope>NUCLEOTIDE SEQUENCE [LARGE SCALE GENOMIC DNA]</scope>
    <source>
        <strain evidence="2 3">KSX58</strain>
    </source>
</reference>
<evidence type="ECO:0000313" key="3">
    <source>
        <dbReference type="Proteomes" id="UP001627154"/>
    </source>
</evidence>
<feature type="domain" description="Endonuclease/exonuclease/phosphatase" evidence="1">
    <location>
        <begin position="106"/>
        <end position="220"/>
    </location>
</feature>
<protein>
    <recommendedName>
        <fullName evidence="1">Endonuclease/exonuclease/phosphatase domain-containing protein</fullName>
    </recommendedName>
</protein>
<evidence type="ECO:0000313" key="2">
    <source>
        <dbReference type="EMBL" id="KAL3387898.1"/>
    </source>
</evidence>
<dbReference type="InterPro" id="IPR036691">
    <property type="entry name" value="Endo/exonu/phosph_ase_sf"/>
</dbReference>
<comment type="caution">
    <text evidence="2">The sequence shown here is derived from an EMBL/GenBank/DDBJ whole genome shotgun (WGS) entry which is preliminary data.</text>
</comment>
<sequence>MTSYIASNLKILLWNARSILCKIWELRRVSSNYDIIACVESWLKPNHHVHLSGFHEYRLDCRHARCGGIVIWARKELLFNALELASSHATVELGGLRITNVNPQLDLIVCYRTPGSNLSQECWNQLMSVARADRAAILMGDFNARSTSWNCECSDENGMRLENAYGVANICLHNFFSSTFIDLRRRYHSNLDLVFSTFNISHLISTEISDDTMGSDHYTVCINIALKRHLHFQKKHRINSVRTDWAEVQRTLDEEYFHFLAPAYDHMDVTDKYNKLLDTITKTIVSHTPTRQLVSKRKHINPVPWWDSECDKANRLRLAAFKRYNHSLELCDLIEYNKRAAIMRSILKRRKKECFHRFAANLNFRSNPSHVWKVCKIFKNKWVNTKPVVRDSIALDEFDFALNKLCPPWAETNPDSMPAFIHRNQFFDAPFSYHEINAALESKRDSAAPGIDGIGFDVMKRLPPKYVFLLLDIFNEMHRQASFPDDWKKIFVIFIKKPSGSGLRPISLMSCF</sequence>
<dbReference type="InterPro" id="IPR005135">
    <property type="entry name" value="Endo/exonuclease/phosphatase"/>
</dbReference>
<dbReference type="Gene3D" id="3.60.10.10">
    <property type="entry name" value="Endonuclease/exonuclease/phosphatase"/>
    <property type="match status" value="1"/>
</dbReference>
<dbReference type="PANTHER" id="PTHR33395">
    <property type="entry name" value="TRANSCRIPTASE, PUTATIVE-RELATED-RELATED"/>
    <property type="match status" value="1"/>
</dbReference>
<evidence type="ECO:0000259" key="1">
    <source>
        <dbReference type="Pfam" id="PF14529"/>
    </source>
</evidence>